<evidence type="ECO:0000256" key="1">
    <source>
        <dbReference type="SAM" id="MobiDB-lite"/>
    </source>
</evidence>
<proteinExistence type="predicted"/>
<name>A0A9Q0I366_9TELE</name>
<evidence type="ECO:0000313" key="3">
    <source>
        <dbReference type="Proteomes" id="UP001148018"/>
    </source>
</evidence>
<feature type="region of interest" description="Disordered" evidence="1">
    <location>
        <begin position="66"/>
        <end position="149"/>
    </location>
</feature>
<comment type="caution">
    <text evidence="2">The sequence shown here is derived from an EMBL/GenBank/DDBJ whole genome shotgun (WGS) entry which is preliminary data.</text>
</comment>
<keyword evidence="3" id="KW-1185">Reference proteome</keyword>
<protein>
    <submittedName>
        <fullName evidence="2">Uncharacterized protein</fullName>
    </submittedName>
</protein>
<dbReference type="AlphaFoldDB" id="A0A9Q0I366"/>
<gene>
    <name evidence="2" type="ORF">NHX12_013824</name>
</gene>
<dbReference type="EMBL" id="JANIIK010000118">
    <property type="protein sequence ID" value="KAJ3585102.1"/>
    <property type="molecule type" value="Genomic_DNA"/>
</dbReference>
<evidence type="ECO:0000313" key="2">
    <source>
        <dbReference type="EMBL" id="KAJ3585102.1"/>
    </source>
</evidence>
<reference evidence="2" key="1">
    <citation type="submission" date="2022-07" db="EMBL/GenBank/DDBJ databases">
        <title>Chromosome-level genome of Muraenolepis orangiensis.</title>
        <authorList>
            <person name="Kim J."/>
        </authorList>
    </citation>
    <scope>NUCLEOTIDE SEQUENCE</scope>
    <source>
        <strain evidence="2">KU_S4_2022</strain>
        <tissue evidence="2">Muscle</tissue>
    </source>
</reference>
<accession>A0A9Q0I366</accession>
<sequence>MVHQDTSHTDQWFTRTRLTLTNGSPGHVSHRPMVHQDTSHTDQWFTRAFSGFLEKQLVRLTLSSLRPGRSGARPFRSPVVPEPGRSGARSFRSPVVPEPGRSGARSFRSPVVPEPGRSGTRSFRSPVVLEPGRFRSPAVLGQSPPKKTR</sequence>
<organism evidence="2 3">
    <name type="scientific">Muraenolepis orangiensis</name>
    <name type="common">Patagonian moray cod</name>
    <dbReference type="NCBI Taxonomy" id="630683"/>
    <lineage>
        <taxon>Eukaryota</taxon>
        <taxon>Metazoa</taxon>
        <taxon>Chordata</taxon>
        <taxon>Craniata</taxon>
        <taxon>Vertebrata</taxon>
        <taxon>Euteleostomi</taxon>
        <taxon>Actinopterygii</taxon>
        <taxon>Neopterygii</taxon>
        <taxon>Teleostei</taxon>
        <taxon>Neoteleostei</taxon>
        <taxon>Acanthomorphata</taxon>
        <taxon>Zeiogadaria</taxon>
        <taxon>Gadariae</taxon>
        <taxon>Gadiformes</taxon>
        <taxon>Muraenolepidoidei</taxon>
        <taxon>Muraenolepididae</taxon>
        <taxon>Muraenolepis</taxon>
    </lineage>
</organism>
<dbReference type="Proteomes" id="UP001148018">
    <property type="component" value="Unassembled WGS sequence"/>
</dbReference>